<keyword evidence="2" id="KW-1133">Transmembrane helix</keyword>
<name>A0A174P9P6_ANAHA</name>
<dbReference type="EMBL" id="CZAU01000014">
    <property type="protein sequence ID" value="CUP55787.1"/>
    <property type="molecule type" value="Genomic_DNA"/>
</dbReference>
<dbReference type="Pfam" id="PF19506">
    <property type="entry name" value="DUF6040"/>
    <property type="match status" value="1"/>
</dbReference>
<keyword evidence="1" id="KW-0175">Coiled coil</keyword>
<evidence type="ECO:0000256" key="1">
    <source>
        <dbReference type="SAM" id="Coils"/>
    </source>
</evidence>
<feature type="transmembrane region" description="Helical" evidence="2">
    <location>
        <begin position="156"/>
        <end position="175"/>
    </location>
</feature>
<feature type="transmembrane region" description="Helical" evidence="2">
    <location>
        <begin position="263"/>
        <end position="283"/>
    </location>
</feature>
<protein>
    <submittedName>
        <fullName evidence="3">Uncharacterized protein</fullName>
    </submittedName>
</protein>
<gene>
    <name evidence="3" type="ORF">ERS852520_01639</name>
</gene>
<dbReference type="AlphaFoldDB" id="A0A174P9P6"/>
<dbReference type="InterPro" id="IPR046103">
    <property type="entry name" value="DUF6040"/>
</dbReference>
<evidence type="ECO:0000313" key="3">
    <source>
        <dbReference type="EMBL" id="CUP55787.1"/>
    </source>
</evidence>
<organism evidence="3 4">
    <name type="scientific">Anaerostipes hadrus</name>
    <dbReference type="NCBI Taxonomy" id="649756"/>
    <lineage>
        <taxon>Bacteria</taxon>
        <taxon>Bacillati</taxon>
        <taxon>Bacillota</taxon>
        <taxon>Clostridia</taxon>
        <taxon>Lachnospirales</taxon>
        <taxon>Lachnospiraceae</taxon>
        <taxon>Anaerostipes</taxon>
    </lineage>
</organism>
<accession>A0A174P9P6</accession>
<feature type="transmembrane region" description="Helical" evidence="2">
    <location>
        <begin position="227"/>
        <end position="251"/>
    </location>
</feature>
<keyword evidence="2" id="KW-0812">Transmembrane</keyword>
<evidence type="ECO:0000256" key="2">
    <source>
        <dbReference type="SAM" id="Phobius"/>
    </source>
</evidence>
<keyword evidence="2" id="KW-0472">Membrane</keyword>
<proteinExistence type="predicted"/>
<feature type="transmembrane region" description="Helical" evidence="2">
    <location>
        <begin position="289"/>
        <end position="312"/>
    </location>
</feature>
<sequence length="322" mass="36942">MNESRELKNAEQLEELLLLTEEIQEELEQKDQLIVELKTQLNESLILNEKLNKENRAGNIQALKNDLKLADRALRNEKEKLRSANVMIGEYQNKIRCLTQQRDYARTHQKIVEIPVEKPVLYEKCESCDRTAYQNEKAKYGTQKERLAGQYKAKTVMFQTTLFLLAWYSLTTTLFQAVQSDVFLSDCKSFFHDAASFLQTFIGWTIDAGQSVAQISTKIPNPFIAGMVYWLFLILVVGICVAGTGILAILIEIKVIELYKKNCWDVITLLMILTSTAVIIYFGEAIKKALSVNLLLLFVLSQGVYLGIRCYLKNRLGTKQYW</sequence>
<feature type="coiled-coil region" evidence="1">
    <location>
        <begin position="9"/>
        <end position="94"/>
    </location>
</feature>
<evidence type="ECO:0000313" key="4">
    <source>
        <dbReference type="Proteomes" id="UP000095564"/>
    </source>
</evidence>
<dbReference type="Proteomes" id="UP000095564">
    <property type="component" value="Unassembled WGS sequence"/>
</dbReference>
<reference evidence="3 4" key="1">
    <citation type="submission" date="2015-09" db="EMBL/GenBank/DDBJ databases">
        <authorList>
            <consortium name="Pathogen Informatics"/>
        </authorList>
    </citation>
    <scope>NUCLEOTIDE SEQUENCE [LARGE SCALE GENOMIC DNA]</scope>
    <source>
        <strain evidence="3 4">2789STDY5834908</strain>
    </source>
</reference>